<protein>
    <submittedName>
        <fullName evidence="1">(E3-independent) E2 ubiquitin-conjugating enzyme</fullName>
        <ecNumber evidence="1">2.3.2.24</ecNumber>
    </submittedName>
</protein>
<gene>
    <name evidence="1" type="ORF">AAHA92_02855</name>
</gene>
<dbReference type="InterPro" id="IPR016135">
    <property type="entry name" value="UBQ-conjugating_enzyme/RWD"/>
</dbReference>
<reference evidence="1 2" key="1">
    <citation type="submission" date="2024-06" db="EMBL/GenBank/DDBJ databases">
        <title>A chromosome level genome sequence of Diviner's sage (Salvia divinorum).</title>
        <authorList>
            <person name="Ford S.A."/>
            <person name="Ro D.-K."/>
            <person name="Ness R.W."/>
            <person name="Phillips M.A."/>
        </authorList>
    </citation>
    <scope>NUCLEOTIDE SEQUENCE [LARGE SCALE GENOMIC DNA]</scope>
    <source>
        <strain evidence="1">SAF-2024a</strain>
        <tissue evidence="1">Leaf</tissue>
    </source>
</reference>
<name>A0ABD1III9_SALDI</name>
<dbReference type="Proteomes" id="UP001567538">
    <property type="component" value="Unassembled WGS sequence"/>
</dbReference>
<dbReference type="AlphaFoldDB" id="A0ABD1III9"/>
<dbReference type="SUPFAM" id="SSF54495">
    <property type="entry name" value="UBC-like"/>
    <property type="match status" value="1"/>
</dbReference>
<dbReference type="EMBL" id="JBEAFC010000002">
    <property type="protein sequence ID" value="KAL1567368.1"/>
    <property type="molecule type" value="Genomic_DNA"/>
</dbReference>
<dbReference type="Gene3D" id="3.10.110.10">
    <property type="entry name" value="Ubiquitin Conjugating Enzyme"/>
    <property type="match status" value="1"/>
</dbReference>
<dbReference type="GO" id="GO:0061631">
    <property type="term" value="F:ubiquitin conjugating enzyme activity"/>
    <property type="evidence" value="ECO:0007669"/>
    <property type="project" value="UniProtKB-EC"/>
</dbReference>
<comment type="caution">
    <text evidence="1">The sequence shown here is derived from an EMBL/GenBank/DDBJ whole genome shotgun (WGS) entry which is preliminary data.</text>
</comment>
<evidence type="ECO:0000313" key="2">
    <source>
        <dbReference type="Proteomes" id="UP001567538"/>
    </source>
</evidence>
<accession>A0ABD1III9</accession>
<dbReference type="EC" id="2.3.2.24" evidence="1"/>
<keyword evidence="1" id="KW-0808">Transferase</keyword>
<keyword evidence="1" id="KW-0012">Acyltransferase</keyword>
<evidence type="ECO:0000313" key="1">
    <source>
        <dbReference type="EMBL" id="KAL1567368.1"/>
    </source>
</evidence>
<organism evidence="1 2">
    <name type="scientific">Salvia divinorum</name>
    <name type="common">Maria pastora</name>
    <name type="synonym">Diviner's sage</name>
    <dbReference type="NCBI Taxonomy" id="28513"/>
    <lineage>
        <taxon>Eukaryota</taxon>
        <taxon>Viridiplantae</taxon>
        <taxon>Streptophyta</taxon>
        <taxon>Embryophyta</taxon>
        <taxon>Tracheophyta</taxon>
        <taxon>Spermatophyta</taxon>
        <taxon>Magnoliopsida</taxon>
        <taxon>eudicotyledons</taxon>
        <taxon>Gunneridae</taxon>
        <taxon>Pentapetalae</taxon>
        <taxon>asterids</taxon>
        <taxon>lamiids</taxon>
        <taxon>Lamiales</taxon>
        <taxon>Lamiaceae</taxon>
        <taxon>Nepetoideae</taxon>
        <taxon>Mentheae</taxon>
        <taxon>Salviinae</taxon>
        <taxon>Salvia</taxon>
        <taxon>Salvia subgen. Calosphace</taxon>
    </lineage>
</organism>
<sequence length="129" mass="14267">MTTSLFGDTNAVASRCNDGLFFFDIYLSPEYPNVPPMVYYNSGGLSAGRSCFYYEGLQRAFLKCLWTSNSETYMRGAPIGHAFDCGKPEEEAERGSSTGFKILLVDAFSDKGIDTSDFLDQVHDNLPIS</sequence>
<keyword evidence="2" id="KW-1185">Reference proteome</keyword>
<proteinExistence type="predicted"/>